<gene>
    <name evidence="3" type="ORF">UFOPK2850_01111</name>
</gene>
<dbReference type="CDD" id="cd05233">
    <property type="entry name" value="SDR_c"/>
    <property type="match status" value="1"/>
</dbReference>
<dbReference type="AlphaFoldDB" id="A0A6J6UNH5"/>
<dbReference type="GO" id="GO:0032787">
    <property type="term" value="P:monocarboxylic acid metabolic process"/>
    <property type="evidence" value="ECO:0007669"/>
    <property type="project" value="UniProtKB-ARBA"/>
</dbReference>
<dbReference type="PANTHER" id="PTHR42879:SF2">
    <property type="entry name" value="3-OXOACYL-[ACYL-CARRIER-PROTEIN] REDUCTASE FABG"/>
    <property type="match status" value="1"/>
</dbReference>
<dbReference type="PROSITE" id="PS00061">
    <property type="entry name" value="ADH_SHORT"/>
    <property type="match status" value="1"/>
</dbReference>
<evidence type="ECO:0000256" key="2">
    <source>
        <dbReference type="ARBA" id="ARBA00023002"/>
    </source>
</evidence>
<dbReference type="EMBL" id="CAEZZH010000014">
    <property type="protein sequence ID" value="CAB4760794.1"/>
    <property type="molecule type" value="Genomic_DNA"/>
</dbReference>
<name>A0A6J6UNH5_9ZZZZ</name>
<sequence length="250" mass="26261">MVTTDIKDHLVLVTGAASGIGKEIAISLSKRGAVVAACDKNLAELQKIKSEVNSGSFHIFEVDFVSESSILGCVNKVESELGALKAVVNCVGILGKNGEKVEDVDIADFDLVYAINLRGALILTKAVIKGMADRGYGRILHMASISGKEGNPLLVAYSATKAGLIGLVKSVGKEYATTGVTINTMAPALIHSPMTESFSESQLTALKSRIPMNRLGKTSEAAEMAAWIISPACSFTTGFTFDLSGGRATY</sequence>
<proteinExistence type="inferred from homology"/>
<dbReference type="Pfam" id="PF00106">
    <property type="entry name" value="adh_short"/>
    <property type="match status" value="1"/>
</dbReference>
<dbReference type="SUPFAM" id="SSF51735">
    <property type="entry name" value="NAD(P)-binding Rossmann-fold domains"/>
    <property type="match status" value="1"/>
</dbReference>
<dbReference type="PANTHER" id="PTHR42879">
    <property type="entry name" value="3-OXOACYL-(ACYL-CARRIER-PROTEIN) REDUCTASE"/>
    <property type="match status" value="1"/>
</dbReference>
<dbReference type="FunFam" id="3.40.50.720:FF:000173">
    <property type="entry name" value="3-oxoacyl-[acyl-carrier protein] reductase"/>
    <property type="match status" value="1"/>
</dbReference>
<reference evidence="3" key="1">
    <citation type="submission" date="2020-05" db="EMBL/GenBank/DDBJ databases">
        <authorList>
            <person name="Chiriac C."/>
            <person name="Salcher M."/>
            <person name="Ghai R."/>
            <person name="Kavagutti S V."/>
        </authorList>
    </citation>
    <scope>NUCLEOTIDE SEQUENCE</scope>
</reference>
<dbReference type="Gene3D" id="3.40.50.720">
    <property type="entry name" value="NAD(P)-binding Rossmann-like Domain"/>
    <property type="match status" value="1"/>
</dbReference>
<keyword evidence="2" id="KW-0560">Oxidoreductase</keyword>
<accession>A0A6J6UNH5</accession>
<dbReference type="InterPro" id="IPR036291">
    <property type="entry name" value="NAD(P)-bd_dom_sf"/>
</dbReference>
<dbReference type="PRINTS" id="PR00080">
    <property type="entry name" value="SDRFAMILY"/>
</dbReference>
<dbReference type="PRINTS" id="PR00081">
    <property type="entry name" value="GDHRDH"/>
</dbReference>
<organism evidence="3">
    <name type="scientific">freshwater metagenome</name>
    <dbReference type="NCBI Taxonomy" id="449393"/>
    <lineage>
        <taxon>unclassified sequences</taxon>
        <taxon>metagenomes</taxon>
        <taxon>ecological metagenomes</taxon>
    </lineage>
</organism>
<dbReference type="InterPro" id="IPR020904">
    <property type="entry name" value="Sc_DH/Rdtase_CS"/>
</dbReference>
<comment type="similarity">
    <text evidence="1">Belongs to the short-chain dehydrogenases/reductases (SDR) family.</text>
</comment>
<dbReference type="GO" id="GO:0016491">
    <property type="term" value="F:oxidoreductase activity"/>
    <property type="evidence" value="ECO:0007669"/>
    <property type="project" value="UniProtKB-KW"/>
</dbReference>
<evidence type="ECO:0000313" key="3">
    <source>
        <dbReference type="EMBL" id="CAB4760794.1"/>
    </source>
</evidence>
<dbReference type="InterPro" id="IPR002347">
    <property type="entry name" value="SDR_fam"/>
</dbReference>
<evidence type="ECO:0000256" key="1">
    <source>
        <dbReference type="ARBA" id="ARBA00006484"/>
    </source>
</evidence>
<dbReference type="InterPro" id="IPR050259">
    <property type="entry name" value="SDR"/>
</dbReference>
<protein>
    <submittedName>
        <fullName evidence="3">Unannotated protein</fullName>
    </submittedName>
</protein>